<evidence type="ECO:0000256" key="1">
    <source>
        <dbReference type="ARBA" id="ARBA00008418"/>
    </source>
</evidence>
<dbReference type="InterPro" id="IPR007122">
    <property type="entry name" value="Villin/Gelsolin"/>
</dbReference>
<accession>A0AA36GM90</accession>
<dbReference type="Proteomes" id="UP001176961">
    <property type="component" value="Unassembled WGS sequence"/>
</dbReference>
<dbReference type="AlphaFoldDB" id="A0AA36GM90"/>
<dbReference type="FunFam" id="3.40.20.10:FF:000005">
    <property type="entry name" value="Gelsolin"/>
    <property type="match status" value="1"/>
</dbReference>
<reference evidence="6" key="1">
    <citation type="submission" date="2023-07" db="EMBL/GenBank/DDBJ databases">
        <authorList>
            <consortium name="CYATHOMIX"/>
        </authorList>
    </citation>
    <scope>NUCLEOTIDE SEQUENCE</scope>
    <source>
        <strain evidence="6">N/A</strain>
    </source>
</reference>
<dbReference type="SMART" id="SM00262">
    <property type="entry name" value="GEL"/>
    <property type="match status" value="4"/>
</dbReference>
<feature type="domain" description="Gelsolin-like" evidence="5">
    <location>
        <begin position="148"/>
        <end position="204"/>
    </location>
</feature>
<protein>
    <recommendedName>
        <fullName evidence="5">Gelsolin-like domain-containing protein</fullName>
    </recommendedName>
</protein>
<dbReference type="GO" id="GO:0005546">
    <property type="term" value="F:phosphatidylinositol-4,5-bisphosphate binding"/>
    <property type="evidence" value="ECO:0007669"/>
    <property type="project" value="TreeGrafter"/>
</dbReference>
<dbReference type="GO" id="GO:0005737">
    <property type="term" value="C:cytoplasm"/>
    <property type="evidence" value="ECO:0007669"/>
    <property type="project" value="TreeGrafter"/>
</dbReference>
<dbReference type="GO" id="GO:0008154">
    <property type="term" value="P:actin polymerization or depolymerization"/>
    <property type="evidence" value="ECO:0007669"/>
    <property type="project" value="TreeGrafter"/>
</dbReference>
<comment type="similarity">
    <text evidence="1">Belongs to the villin/gelsolin family.</text>
</comment>
<dbReference type="PANTHER" id="PTHR11977:SF123">
    <property type="entry name" value="GELSOLIN"/>
    <property type="match status" value="1"/>
</dbReference>
<feature type="domain" description="Gelsolin-like" evidence="5">
    <location>
        <begin position="24"/>
        <end position="102"/>
    </location>
</feature>
<dbReference type="SUPFAM" id="SSF55753">
    <property type="entry name" value="Actin depolymerizing proteins"/>
    <property type="match status" value="4"/>
</dbReference>
<dbReference type="CDD" id="cd11289">
    <property type="entry name" value="gelsolin_S2_like"/>
    <property type="match status" value="1"/>
</dbReference>
<name>A0AA36GM90_CYLNA</name>
<dbReference type="CDD" id="cd11290">
    <property type="entry name" value="gelsolin_S1_like"/>
    <property type="match status" value="1"/>
</dbReference>
<dbReference type="PRINTS" id="PR00597">
    <property type="entry name" value="GELSOLIN"/>
</dbReference>
<dbReference type="GO" id="GO:0015629">
    <property type="term" value="C:actin cytoskeleton"/>
    <property type="evidence" value="ECO:0007669"/>
    <property type="project" value="TreeGrafter"/>
</dbReference>
<dbReference type="GO" id="GO:0051014">
    <property type="term" value="P:actin filament severing"/>
    <property type="evidence" value="ECO:0007669"/>
    <property type="project" value="TreeGrafter"/>
</dbReference>
<comment type="caution">
    <text evidence="6">The sequence shown here is derived from an EMBL/GenBank/DDBJ whole genome shotgun (WGS) entry which is preliminary data.</text>
</comment>
<proteinExistence type="inferred from homology"/>
<dbReference type="GO" id="GO:0051015">
    <property type="term" value="F:actin filament binding"/>
    <property type="evidence" value="ECO:0007669"/>
    <property type="project" value="InterPro"/>
</dbReference>
<dbReference type="Pfam" id="PF00626">
    <property type="entry name" value="Gelsolin"/>
    <property type="match status" value="4"/>
</dbReference>
<dbReference type="InterPro" id="IPR007123">
    <property type="entry name" value="Gelsolin-like_dom"/>
</dbReference>
<feature type="domain" description="Gelsolin-like" evidence="5">
    <location>
        <begin position="368"/>
        <end position="441"/>
    </location>
</feature>
<evidence type="ECO:0000313" key="7">
    <source>
        <dbReference type="Proteomes" id="UP001176961"/>
    </source>
</evidence>
<sequence length="469" mass="54166">MSQDVDTSQIGQKDGLEIYRINKFKLEEVPKEDYGQFYSGDSYVVLYTKYKGACNIHFWLGEKTSIDEMGTAAIKSQQIDEFHGGMPVQYREVQFHESPLFLSYFPNGIRYLDGGVESGYNIVEDPLKDFKPRLYHCKGKRNVRWYQVECKKESLNLGDVFVLDLGRTVYVWMPPASGRLEKIKGMMCAKEIADKERHGEAQVKILDSDWDKDEEFWSHFGGLSSAKNVKRAMNDDQDYWRKISDKVTLYKVSDESGDMKVMKIQGPAKQTELNTKDAFILDAATGGIFVWIGKECSAIERISALQMGEKFLKLQMLPPWTQVTRVMEGAETMSFMQWFEEWDEEKQRKCFVPQLFQVSNASGKLVIEEIANFTQENLDGDDVMILDALHSIYVWVGAGADPKEKEGAQETAKKYLKQDTHPRHKDTTIETIYQGKETPTFKKFFPKWDDQLFQSGNRSVEKMRKLLFH</sequence>
<evidence type="ECO:0000256" key="2">
    <source>
        <dbReference type="ARBA" id="ARBA00022467"/>
    </source>
</evidence>
<keyword evidence="2" id="KW-0117">Actin capping</keyword>
<dbReference type="Gene3D" id="3.40.20.10">
    <property type="entry name" value="Severin"/>
    <property type="match status" value="4"/>
</dbReference>
<dbReference type="GO" id="GO:0051016">
    <property type="term" value="P:barbed-end actin filament capping"/>
    <property type="evidence" value="ECO:0007669"/>
    <property type="project" value="TreeGrafter"/>
</dbReference>
<evidence type="ECO:0000259" key="5">
    <source>
        <dbReference type="Pfam" id="PF00626"/>
    </source>
</evidence>
<dbReference type="CDD" id="cd11291">
    <property type="entry name" value="gelsolin_S6_like"/>
    <property type="match status" value="1"/>
</dbReference>
<dbReference type="EMBL" id="CATQJL010000112">
    <property type="protein sequence ID" value="CAJ0594629.1"/>
    <property type="molecule type" value="Genomic_DNA"/>
</dbReference>
<evidence type="ECO:0000256" key="3">
    <source>
        <dbReference type="ARBA" id="ARBA00022737"/>
    </source>
</evidence>
<evidence type="ECO:0000256" key="4">
    <source>
        <dbReference type="ARBA" id="ARBA00023203"/>
    </source>
</evidence>
<dbReference type="InterPro" id="IPR029006">
    <property type="entry name" value="ADF-H/Gelsolin-like_dom_sf"/>
</dbReference>
<organism evidence="6 7">
    <name type="scientific">Cylicocyclus nassatus</name>
    <name type="common">Nematode worm</name>
    <dbReference type="NCBI Taxonomy" id="53992"/>
    <lineage>
        <taxon>Eukaryota</taxon>
        <taxon>Metazoa</taxon>
        <taxon>Ecdysozoa</taxon>
        <taxon>Nematoda</taxon>
        <taxon>Chromadorea</taxon>
        <taxon>Rhabditida</taxon>
        <taxon>Rhabditina</taxon>
        <taxon>Rhabditomorpha</taxon>
        <taxon>Strongyloidea</taxon>
        <taxon>Strongylidae</taxon>
        <taxon>Cylicocyclus</taxon>
    </lineage>
</organism>
<dbReference type="PANTHER" id="PTHR11977">
    <property type="entry name" value="VILLIN"/>
    <property type="match status" value="1"/>
</dbReference>
<dbReference type="CDD" id="cd11292">
    <property type="entry name" value="gelsolin_S3_like"/>
    <property type="match status" value="1"/>
</dbReference>
<keyword evidence="3" id="KW-0677">Repeat</keyword>
<feature type="domain" description="Gelsolin-like" evidence="5">
    <location>
        <begin position="265"/>
        <end position="336"/>
    </location>
</feature>
<keyword evidence="4" id="KW-0009">Actin-binding</keyword>
<gene>
    <name evidence="6" type="ORF">CYNAS_LOCUS6612</name>
</gene>
<keyword evidence="7" id="KW-1185">Reference proteome</keyword>
<evidence type="ECO:0000313" key="6">
    <source>
        <dbReference type="EMBL" id="CAJ0594629.1"/>
    </source>
</evidence>